<dbReference type="RefSeq" id="WP_262395738.1">
    <property type="nucleotide sequence ID" value="NZ_JACRTD010000007.1"/>
</dbReference>
<evidence type="ECO:0000256" key="1">
    <source>
        <dbReference type="ARBA" id="ARBA00023015"/>
    </source>
</evidence>
<evidence type="ECO:0000313" key="5">
    <source>
        <dbReference type="EMBL" id="MBC8586020.1"/>
    </source>
</evidence>
<proteinExistence type="predicted"/>
<dbReference type="PANTHER" id="PTHR43280:SF10">
    <property type="entry name" value="REGULATORY PROTEIN POCR"/>
    <property type="match status" value="1"/>
</dbReference>
<reference evidence="5" key="1">
    <citation type="submission" date="2020-08" db="EMBL/GenBank/DDBJ databases">
        <title>Genome public.</title>
        <authorList>
            <person name="Liu C."/>
            <person name="Sun Q."/>
        </authorList>
    </citation>
    <scope>NUCLEOTIDE SEQUENCE</scope>
    <source>
        <strain evidence="5">NSJ-64</strain>
    </source>
</reference>
<gene>
    <name evidence="5" type="ORF">H8705_10530</name>
</gene>
<dbReference type="GO" id="GO:0003700">
    <property type="term" value="F:DNA-binding transcription factor activity"/>
    <property type="evidence" value="ECO:0007669"/>
    <property type="project" value="InterPro"/>
</dbReference>
<dbReference type="Pfam" id="PF12833">
    <property type="entry name" value="HTH_18"/>
    <property type="match status" value="1"/>
</dbReference>
<keyword evidence="3" id="KW-0804">Transcription</keyword>
<comment type="caution">
    <text evidence="5">The sequence shown here is derived from an EMBL/GenBank/DDBJ whole genome shotgun (WGS) entry which is preliminary data.</text>
</comment>
<dbReference type="Gene3D" id="1.10.10.60">
    <property type="entry name" value="Homeodomain-like"/>
    <property type="match status" value="2"/>
</dbReference>
<dbReference type="AlphaFoldDB" id="A0A926IIB1"/>
<evidence type="ECO:0000256" key="3">
    <source>
        <dbReference type="ARBA" id="ARBA00023163"/>
    </source>
</evidence>
<accession>A0A926IIB1</accession>
<evidence type="ECO:0000259" key="4">
    <source>
        <dbReference type="PROSITE" id="PS01124"/>
    </source>
</evidence>
<dbReference type="InterPro" id="IPR020449">
    <property type="entry name" value="Tscrpt_reg_AraC-type_HTH"/>
</dbReference>
<dbReference type="PROSITE" id="PS00041">
    <property type="entry name" value="HTH_ARAC_FAMILY_1"/>
    <property type="match status" value="1"/>
</dbReference>
<protein>
    <submittedName>
        <fullName evidence="5">Helix-turn-helix transcriptional regulator</fullName>
    </submittedName>
</protein>
<evidence type="ECO:0000256" key="2">
    <source>
        <dbReference type="ARBA" id="ARBA00023125"/>
    </source>
</evidence>
<dbReference type="SMART" id="SM00342">
    <property type="entry name" value="HTH_ARAC"/>
    <property type="match status" value="1"/>
</dbReference>
<name>A0A926IIB1_9FIRM</name>
<dbReference type="InterPro" id="IPR018060">
    <property type="entry name" value="HTH_AraC"/>
</dbReference>
<dbReference type="SUPFAM" id="SSF46689">
    <property type="entry name" value="Homeodomain-like"/>
    <property type="match status" value="2"/>
</dbReference>
<dbReference type="PROSITE" id="PS01124">
    <property type="entry name" value="HTH_ARAC_FAMILY_2"/>
    <property type="match status" value="1"/>
</dbReference>
<dbReference type="EMBL" id="JACRTD010000007">
    <property type="protein sequence ID" value="MBC8586020.1"/>
    <property type="molecule type" value="Genomic_DNA"/>
</dbReference>
<dbReference type="GO" id="GO:0043565">
    <property type="term" value="F:sequence-specific DNA binding"/>
    <property type="evidence" value="ECO:0007669"/>
    <property type="project" value="InterPro"/>
</dbReference>
<dbReference type="Proteomes" id="UP000623678">
    <property type="component" value="Unassembled WGS sequence"/>
</dbReference>
<dbReference type="PRINTS" id="PR00032">
    <property type="entry name" value="HTHARAC"/>
</dbReference>
<dbReference type="InterPro" id="IPR009057">
    <property type="entry name" value="Homeodomain-like_sf"/>
</dbReference>
<sequence>MFSTDAMEYGRFLPDMPAPGDFSGAYPCLCVFEKASRRTVPVSDTLPGLIYLLSGSGYVEYLESRHTYLPDSLLVVPDMSLFVLDPLEDTEYLCFVLSQGGELIDQISQRAGAVLALEGDNGIDQKMGKLCFDLQSGQIASPYLLSARMYEILMGALAACENKKGGGYPPLVRQAISIIREEYAFLAGVEELAQMLEVTKPHLIRTFTKATGMSPGKYLVQVKMENACLMLQNRDYSIDMIASMVGYSGANYFCRVFRQHTGESPGEYRARHFAPSASREKEQKLKELEGIYHV</sequence>
<keyword evidence="2" id="KW-0238">DNA-binding</keyword>
<feature type="domain" description="HTH araC/xylS-type" evidence="4">
    <location>
        <begin position="173"/>
        <end position="271"/>
    </location>
</feature>
<evidence type="ECO:0000313" key="6">
    <source>
        <dbReference type="Proteomes" id="UP000623678"/>
    </source>
</evidence>
<keyword evidence="1" id="KW-0805">Transcription regulation</keyword>
<keyword evidence="6" id="KW-1185">Reference proteome</keyword>
<organism evidence="5 6">
    <name type="scientific">Youxingia wuxianensis</name>
    <dbReference type="NCBI Taxonomy" id="2763678"/>
    <lineage>
        <taxon>Bacteria</taxon>
        <taxon>Bacillati</taxon>
        <taxon>Bacillota</taxon>
        <taxon>Clostridia</taxon>
        <taxon>Eubacteriales</taxon>
        <taxon>Oscillospiraceae</taxon>
        <taxon>Youxingia</taxon>
    </lineage>
</organism>
<dbReference type="InterPro" id="IPR018062">
    <property type="entry name" value="HTH_AraC-typ_CS"/>
</dbReference>
<dbReference type="PANTHER" id="PTHR43280">
    <property type="entry name" value="ARAC-FAMILY TRANSCRIPTIONAL REGULATOR"/>
    <property type="match status" value="1"/>
</dbReference>